<sequence>MDADHVTSRPIMWKFPAHPPTTAIIGDSQVKYVHQHFAPQINIHLLSSPNREQPSSAPHIFWIFCPAVSPDSSCIWGPTTSPPLVSRPPLQERRPDILHVYATLVLPRSPNRRRGSSNRGFVARFNGRAHAFNGRLRGLCHRERNTYFLDHCLDQLPRCLAMAADGLHLSFCGVSYLAWNVHRLWRPVVDTCMLTTADPYRVTASSDDLPSTGSRPLVLTHERDSDLAGDRPTAATLTPADLHWGATSSDDFPSRINGTPTSPATARQLRRFHGRLMCPSIADTTQALPQQGTSLRRLASEHTTTSGRHSAPPSAQLRFDGHRTANRELLLFR</sequence>
<name>A0AC60QGA7_IXOPE</name>
<reference evidence="1 2" key="1">
    <citation type="journal article" date="2020" name="Cell">
        <title>Large-Scale Comparative Analyses of Tick Genomes Elucidate Their Genetic Diversity and Vector Capacities.</title>
        <authorList>
            <consortium name="Tick Genome and Microbiome Consortium (TIGMIC)"/>
            <person name="Jia N."/>
            <person name="Wang J."/>
            <person name="Shi W."/>
            <person name="Du L."/>
            <person name="Sun Y."/>
            <person name="Zhan W."/>
            <person name="Jiang J.F."/>
            <person name="Wang Q."/>
            <person name="Zhang B."/>
            <person name="Ji P."/>
            <person name="Bell-Sakyi L."/>
            <person name="Cui X.M."/>
            <person name="Yuan T.T."/>
            <person name="Jiang B.G."/>
            <person name="Yang W.F."/>
            <person name="Lam T.T."/>
            <person name="Chang Q.C."/>
            <person name="Ding S.J."/>
            <person name="Wang X.J."/>
            <person name="Zhu J.G."/>
            <person name="Ruan X.D."/>
            <person name="Zhao L."/>
            <person name="Wei J.T."/>
            <person name="Ye R.Z."/>
            <person name="Que T.C."/>
            <person name="Du C.H."/>
            <person name="Zhou Y.H."/>
            <person name="Cheng J.X."/>
            <person name="Dai P.F."/>
            <person name="Guo W.B."/>
            <person name="Han X.H."/>
            <person name="Huang E.J."/>
            <person name="Li L.F."/>
            <person name="Wei W."/>
            <person name="Gao Y.C."/>
            <person name="Liu J.Z."/>
            <person name="Shao H.Z."/>
            <person name="Wang X."/>
            <person name="Wang C.C."/>
            <person name="Yang T.C."/>
            <person name="Huo Q.B."/>
            <person name="Li W."/>
            <person name="Chen H.Y."/>
            <person name="Chen S.E."/>
            <person name="Zhou L.G."/>
            <person name="Ni X.B."/>
            <person name="Tian J.H."/>
            <person name="Sheng Y."/>
            <person name="Liu T."/>
            <person name="Pan Y.S."/>
            <person name="Xia L.Y."/>
            <person name="Li J."/>
            <person name="Zhao F."/>
            <person name="Cao W.C."/>
        </authorList>
    </citation>
    <scope>NUCLEOTIDE SEQUENCE [LARGE SCALE GENOMIC DNA]</scope>
    <source>
        <strain evidence="1">Iper-2018</strain>
    </source>
</reference>
<evidence type="ECO:0000313" key="2">
    <source>
        <dbReference type="Proteomes" id="UP000805193"/>
    </source>
</evidence>
<accession>A0AC60QGA7</accession>
<proteinExistence type="predicted"/>
<dbReference type="Proteomes" id="UP000805193">
    <property type="component" value="Unassembled WGS sequence"/>
</dbReference>
<dbReference type="EMBL" id="JABSTQ010009112">
    <property type="protein sequence ID" value="KAG0432844.1"/>
    <property type="molecule type" value="Genomic_DNA"/>
</dbReference>
<protein>
    <submittedName>
        <fullName evidence="1">Uncharacterized protein</fullName>
    </submittedName>
</protein>
<organism evidence="1 2">
    <name type="scientific">Ixodes persulcatus</name>
    <name type="common">Taiga tick</name>
    <dbReference type="NCBI Taxonomy" id="34615"/>
    <lineage>
        <taxon>Eukaryota</taxon>
        <taxon>Metazoa</taxon>
        <taxon>Ecdysozoa</taxon>
        <taxon>Arthropoda</taxon>
        <taxon>Chelicerata</taxon>
        <taxon>Arachnida</taxon>
        <taxon>Acari</taxon>
        <taxon>Parasitiformes</taxon>
        <taxon>Ixodida</taxon>
        <taxon>Ixodoidea</taxon>
        <taxon>Ixodidae</taxon>
        <taxon>Ixodinae</taxon>
        <taxon>Ixodes</taxon>
    </lineage>
</organism>
<evidence type="ECO:0000313" key="1">
    <source>
        <dbReference type="EMBL" id="KAG0432844.1"/>
    </source>
</evidence>
<keyword evidence="2" id="KW-1185">Reference proteome</keyword>
<gene>
    <name evidence="1" type="ORF">HPB47_020472</name>
</gene>
<comment type="caution">
    <text evidence="1">The sequence shown here is derived from an EMBL/GenBank/DDBJ whole genome shotgun (WGS) entry which is preliminary data.</text>
</comment>
<feature type="non-terminal residue" evidence="1">
    <location>
        <position position="333"/>
    </location>
</feature>